<proteinExistence type="predicted"/>
<feature type="chain" id="PRO_5046703549" description="Tetratricopeptide repeat-containing protein" evidence="1">
    <location>
        <begin position="25"/>
        <end position="134"/>
    </location>
</feature>
<name>A0ABT3CWL2_9BACT</name>
<comment type="caution">
    <text evidence="2">The sequence shown here is derived from an EMBL/GenBank/DDBJ whole genome shotgun (WGS) entry which is preliminary data.</text>
</comment>
<dbReference type="EMBL" id="JAOYOD010000001">
    <property type="protein sequence ID" value="MCV9387613.1"/>
    <property type="molecule type" value="Genomic_DNA"/>
</dbReference>
<keyword evidence="3" id="KW-1185">Reference proteome</keyword>
<evidence type="ECO:0000313" key="2">
    <source>
        <dbReference type="EMBL" id="MCV9387613.1"/>
    </source>
</evidence>
<sequence>MKNLIKTTTFAIAAILLVSTTSFAFGTKEKAIEKATEAVENGAPDDWKLLTKQAEYLIKKDAGLATAKEWLDQSMEIKTNSYNLEVMGDYYAKCHLPKEAANYYIKSIDARKAELKDATADTSDIQDKLVALMK</sequence>
<dbReference type="Proteomes" id="UP001300692">
    <property type="component" value="Unassembled WGS sequence"/>
</dbReference>
<evidence type="ECO:0000313" key="3">
    <source>
        <dbReference type="Proteomes" id="UP001300692"/>
    </source>
</evidence>
<protein>
    <recommendedName>
        <fullName evidence="4">Tetratricopeptide repeat-containing protein</fullName>
    </recommendedName>
</protein>
<evidence type="ECO:0008006" key="4">
    <source>
        <dbReference type="Google" id="ProtNLM"/>
    </source>
</evidence>
<evidence type="ECO:0000256" key="1">
    <source>
        <dbReference type="SAM" id="SignalP"/>
    </source>
</evidence>
<organism evidence="2 3">
    <name type="scientific">Reichenbachiella ulvae</name>
    <dbReference type="NCBI Taxonomy" id="2980104"/>
    <lineage>
        <taxon>Bacteria</taxon>
        <taxon>Pseudomonadati</taxon>
        <taxon>Bacteroidota</taxon>
        <taxon>Cytophagia</taxon>
        <taxon>Cytophagales</taxon>
        <taxon>Reichenbachiellaceae</taxon>
        <taxon>Reichenbachiella</taxon>
    </lineage>
</organism>
<feature type="signal peptide" evidence="1">
    <location>
        <begin position="1"/>
        <end position="24"/>
    </location>
</feature>
<gene>
    <name evidence="2" type="ORF">N7U62_13110</name>
</gene>
<keyword evidence="1" id="KW-0732">Signal</keyword>
<reference evidence="2 3" key="1">
    <citation type="submission" date="2022-10" db="EMBL/GenBank/DDBJ databases">
        <title>Comparative genomics and taxonomic characterization of three novel marine species of genus Reichenbachiella exhibiting antioxidant and polysaccharide degradation activities.</title>
        <authorList>
            <person name="Muhammad N."/>
            <person name="Lee Y.-J."/>
            <person name="Ko J."/>
            <person name="Kim S.-G."/>
        </authorList>
    </citation>
    <scope>NUCLEOTIDE SEQUENCE [LARGE SCALE GENOMIC DNA]</scope>
    <source>
        <strain evidence="2 3">ABR2-5</strain>
    </source>
</reference>
<dbReference type="RefSeq" id="WP_264138434.1">
    <property type="nucleotide sequence ID" value="NZ_JAOYOD010000001.1"/>
</dbReference>
<accession>A0ABT3CWL2</accession>